<protein>
    <recommendedName>
        <fullName evidence="2">Right handed beta helix domain-containing protein</fullName>
    </recommendedName>
</protein>
<dbReference type="Pfam" id="PF13229">
    <property type="entry name" value="Beta_helix"/>
    <property type="match status" value="1"/>
</dbReference>
<evidence type="ECO:0000313" key="4">
    <source>
        <dbReference type="Proteomes" id="UP001470230"/>
    </source>
</evidence>
<keyword evidence="1" id="KW-1133">Transmembrane helix</keyword>
<sequence length="380" mass="41798">MNEFSNDVYGKGCEKLYFVDQKGDKLPDPTPLPSPTLPLSSTTIEWDEKKEDNNIRCDKEMNPEKEEERNVVVIIKTTEFNTMTNEKGAAIHLKNCGLSCTNKCKFINCKSENSEGGAIYVNNSIDLLNDVTLEGLSFEKCSATIGGAIYIQSSSVLNTVTIKKCYFTGNEATSNDGGSAIIMSTMKGIMSLCKFKSNLGPGSTVKLVNDFELAKDSSSLIKLFDEKEIMVSVSECKFEINKEFSSSVFYVAGRDGANYEIKNCIFTGIVTKNAHHIDGVRIDKKGPCVVVKDCKFSGSMKRAFDTSKGFSNIELRSQVFGFNEKKNDDSYVKFTVLTAVPAAILVVVVVAVVVKKFGRMDNNGDQIEVEEDINVSEGNL</sequence>
<dbReference type="Proteomes" id="UP001470230">
    <property type="component" value="Unassembled WGS sequence"/>
</dbReference>
<dbReference type="InterPro" id="IPR011050">
    <property type="entry name" value="Pectin_lyase_fold/virulence"/>
</dbReference>
<dbReference type="SUPFAM" id="SSF51126">
    <property type="entry name" value="Pectin lyase-like"/>
    <property type="match status" value="1"/>
</dbReference>
<reference evidence="3 4" key="1">
    <citation type="submission" date="2024-04" db="EMBL/GenBank/DDBJ databases">
        <title>Tritrichomonas musculus Genome.</title>
        <authorList>
            <person name="Alves-Ferreira E."/>
            <person name="Grigg M."/>
            <person name="Lorenzi H."/>
            <person name="Galac M."/>
        </authorList>
    </citation>
    <scope>NUCLEOTIDE SEQUENCE [LARGE SCALE GENOMIC DNA]</scope>
    <source>
        <strain evidence="3 4">EAF2021</strain>
    </source>
</reference>
<feature type="transmembrane region" description="Helical" evidence="1">
    <location>
        <begin position="334"/>
        <end position="354"/>
    </location>
</feature>
<evidence type="ECO:0000313" key="3">
    <source>
        <dbReference type="EMBL" id="KAK8881894.1"/>
    </source>
</evidence>
<comment type="caution">
    <text evidence="3">The sequence shown here is derived from an EMBL/GenBank/DDBJ whole genome shotgun (WGS) entry which is preliminary data.</text>
</comment>
<evidence type="ECO:0000256" key="1">
    <source>
        <dbReference type="SAM" id="Phobius"/>
    </source>
</evidence>
<keyword evidence="4" id="KW-1185">Reference proteome</keyword>
<feature type="domain" description="Right handed beta helix" evidence="2">
    <location>
        <begin position="91"/>
        <end position="270"/>
    </location>
</feature>
<proteinExistence type="predicted"/>
<accession>A0ABR2JSL2</accession>
<keyword evidence="1" id="KW-0812">Transmembrane</keyword>
<dbReference type="InterPro" id="IPR039448">
    <property type="entry name" value="Beta_helix"/>
</dbReference>
<name>A0ABR2JSL2_9EUKA</name>
<gene>
    <name evidence="3" type="ORF">M9Y10_044531</name>
</gene>
<evidence type="ECO:0000259" key="2">
    <source>
        <dbReference type="Pfam" id="PF13229"/>
    </source>
</evidence>
<dbReference type="EMBL" id="JAPFFF010000009">
    <property type="protein sequence ID" value="KAK8881894.1"/>
    <property type="molecule type" value="Genomic_DNA"/>
</dbReference>
<keyword evidence="1" id="KW-0472">Membrane</keyword>
<organism evidence="3 4">
    <name type="scientific">Tritrichomonas musculus</name>
    <dbReference type="NCBI Taxonomy" id="1915356"/>
    <lineage>
        <taxon>Eukaryota</taxon>
        <taxon>Metamonada</taxon>
        <taxon>Parabasalia</taxon>
        <taxon>Tritrichomonadida</taxon>
        <taxon>Tritrichomonadidae</taxon>
        <taxon>Tritrichomonas</taxon>
    </lineage>
</organism>